<gene>
    <name evidence="1" type="ORF">A3Q56_04890</name>
</gene>
<accession>A0A177B172</accession>
<proteinExistence type="predicted"/>
<dbReference type="Proteomes" id="UP000078046">
    <property type="component" value="Unassembled WGS sequence"/>
</dbReference>
<evidence type="ECO:0000313" key="2">
    <source>
        <dbReference type="Proteomes" id="UP000078046"/>
    </source>
</evidence>
<name>A0A177B172_9BILA</name>
<organism evidence="1 2">
    <name type="scientific">Intoshia linei</name>
    <dbReference type="NCBI Taxonomy" id="1819745"/>
    <lineage>
        <taxon>Eukaryota</taxon>
        <taxon>Metazoa</taxon>
        <taxon>Spiralia</taxon>
        <taxon>Lophotrochozoa</taxon>
        <taxon>Mesozoa</taxon>
        <taxon>Orthonectida</taxon>
        <taxon>Rhopaluridae</taxon>
        <taxon>Intoshia</taxon>
    </lineage>
</organism>
<dbReference type="EMBL" id="LWCA01000676">
    <property type="protein sequence ID" value="OAF67381.1"/>
    <property type="molecule type" value="Genomic_DNA"/>
</dbReference>
<evidence type="ECO:0000313" key="1">
    <source>
        <dbReference type="EMBL" id="OAF67381.1"/>
    </source>
</evidence>
<reference evidence="1 2" key="1">
    <citation type="submission" date="2016-04" db="EMBL/GenBank/DDBJ databases">
        <title>The genome of Intoshia linei affirms orthonectids as highly simplified spiralians.</title>
        <authorList>
            <person name="Mikhailov K.V."/>
            <person name="Slusarev G.S."/>
            <person name="Nikitin M.A."/>
            <person name="Logacheva M.D."/>
            <person name="Penin A."/>
            <person name="Aleoshin V."/>
            <person name="Panchin Y.V."/>
        </authorList>
    </citation>
    <scope>NUCLEOTIDE SEQUENCE [LARGE SCALE GENOMIC DNA]</scope>
    <source>
        <strain evidence="1">Intl2013</strain>
        <tissue evidence="1">Whole animal</tissue>
    </source>
</reference>
<sequence>MPIGDKHWFSITLSNVGYLPISTWKNGDLTIEPEKYNVLCQDIYKVTEKWRVVKQINKWKVDGDVWNSVGEGL</sequence>
<keyword evidence="2" id="KW-1185">Reference proteome</keyword>
<dbReference type="AlphaFoldDB" id="A0A177B172"/>
<comment type="caution">
    <text evidence="1">The sequence shown here is derived from an EMBL/GenBank/DDBJ whole genome shotgun (WGS) entry which is preliminary data.</text>
</comment>
<protein>
    <submittedName>
        <fullName evidence="1">Uncharacterized protein</fullName>
    </submittedName>
</protein>